<dbReference type="RefSeq" id="WP_321395708.1">
    <property type="nucleotide sequence ID" value="NZ_CP139487.1"/>
</dbReference>
<dbReference type="InterPro" id="IPR007612">
    <property type="entry name" value="LOR"/>
</dbReference>
<evidence type="ECO:0000313" key="3">
    <source>
        <dbReference type="Proteomes" id="UP001324634"/>
    </source>
</evidence>
<keyword evidence="1" id="KW-0732">Signal</keyword>
<evidence type="ECO:0000256" key="1">
    <source>
        <dbReference type="SAM" id="SignalP"/>
    </source>
</evidence>
<dbReference type="KEGG" id="psti:SOO65_01265"/>
<protein>
    <submittedName>
        <fullName evidence="2">Uncharacterized protein</fullName>
    </submittedName>
</protein>
<accession>A0AAX4HQP2</accession>
<sequence length="205" mass="23626">MKGLLALLTFATTLSAFAACPSIELPTQFKAREQWASLGVDMDLSANKTRLGEIEERVVRLTPTFDLYNIDGKKVAHARKKLFSWGTTIEVSDCEGNLIGKVKENILRSIWDFYTRYEILDANDNVIAATEKMEFFSTEFKVFTHKDKKKEEIMRMTRPMINVLVDNWNIKILKEGVIDPRILVMIPAFKTSSDNEQREKEEKKK</sequence>
<dbReference type="PROSITE" id="PS51257">
    <property type="entry name" value="PROKAR_LIPOPROTEIN"/>
    <property type="match status" value="1"/>
</dbReference>
<dbReference type="Proteomes" id="UP001324634">
    <property type="component" value="Chromosome"/>
</dbReference>
<dbReference type="InterPro" id="IPR025659">
    <property type="entry name" value="Tubby-like_C"/>
</dbReference>
<proteinExistence type="predicted"/>
<dbReference type="AlphaFoldDB" id="A0AAX4HQP2"/>
<feature type="signal peptide" evidence="1">
    <location>
        <begin position="1"/>
        <end position="18"/>
    </location>
</feature>
<reference evidence="2 3" key="1">
    <citation type="submission" date="2023-11" db="EMBL/GenBank/DDBJ databases">
        <title>Peredibacter starrii A3.12.</title>
        <authorList>
            <person name="Mitchell R.J."/>
        </authorList>
    </citation>
    <scope>NUCLEOTIDE SEQUENCE [LARGE SCALE GENOMIC DNA]</scope>
    <source>
        <strain evidence="2 3">A3.12</strain>
    </source>
</reference>
<name>A0AAX4HQP2_9BACT</name>
<dbReference type="Pfam" id="PF04525">
    <property type="entry name" value="LOR"/>
    <property type="match status" value="1"/>
</dbReference>
<organism evidence="2 3">
    <name type="scientific">Peredibacter starrii</name>
    <dbReference type="NCBI Taxonomy" id="28202"/>
    <lineage>
        <taxon>Bacteria</taxon>
        <taxon>Pseudomonadati</taxon>
        <taxon>Bdellovibrionota</taxon>
        <taxon>Bacteriovoracia</taxon>
        <taxon>Bacteriovoracales</taxon>
        <taxon>Bacteriovoracaceae</taxon>
        <taxon>Peredibacter</taxon>
    </lineage>
</organism>
<keyword evidence="3" id="KW-1185">Reference proteome</keyword>
<dbReference type="SUPFAM" id="SSF54518">
    <property type="entry name" value="Tubby C-terminal domain-like"/>
    <property type="match status" value="1"/>
</dbReference>
<evidence type="ECO:0000313" key="2">
    <source>
        <dbReference type="EMBL" id="WPU65370.1"/>
    </source>
</evidence>
<gene>
    <name evidence="2" type="ORF">SOO65_01265</name>
</gene>
<dbReference type="EMBL" id="CP139487">
    <property type="protein sequence ID" value="WPU65370.1"/>
    <property type="molecule type" value="Genomic_DNA"/>
</dbReference>
<feature type="chain" id="PRO_5043971300" evidence="1">
    <location>
        <begin position="19"/>
        <end position="205"/>
    </location>
</feature>